<dbReference type="Gene3D" id="2.60.40.420">
    <property type="entry name" value="Cupredoxins - blue copper proteins"/>
    <property type="match status" value="1"/>
</dbReference>
<reference evidence="3" key="1">
    <citation type="submission" date="2017-02" db="UniProtKB">
        <authorList>
            <consortium name="WormBaseParasite"/>
        </authorList>
    </citation>
    <scope>IDENTIFICATION</scope>
</reference>
<dbReference type="SUPFAM" id="SSF49503">
    <property type="entry name" value="Cupredoxins"/>
    <property type="match status" value="1"/>
</dbReference>
<proteinExistence type="predicted"/>
<dbReference type="Pfam" id="PF00812">
    <property type="entry name" value="Ephrin"/>
    <property type="match status" value="1"/>
</dbReference>
<dbReference type="Proteomes" id="UP000038045">
    <property type="component" value="Unplaced"/>
</dbReference>
<dbReference type="AlphaFoldDB" id="A0A0N4ZBT4"/>
<sequence>MKVNPKENVKSNINKHQSTNFYEHTRIFAVPKWAFLKCELNEAAEFIGECTKNNLGKYFDFSTDDYVDDMHRDFYFLTTSSGHKRGFHNKKNGLCKSKNLRLHLKVLKKPNFDEVLEFENEFEKSMMQLAKQESFSPLPDELEKDIINLKETKTKGSIYVKNEMNDQLIRKLNDFNNKQQILKKKERKWDLKKLRYGSSSEESDIITSEEYDLLFNEEPNELSDVDKENIRLFKEQQFKKFQLQRQIEDPMDDSKSYDTFRLSKDEEDLDNENKSNDHIENIRNKPMINFKKEKHFPTMEKLLNDDKLVRRRSKFY</sequence>
<dbReference type="WBParaSite" id="PTRK_0000499300.1">
    <property type="protein sequence ID" value="PTRK_0000499300.1"/>
    <property type="gene ID" value="PTRK_0000499300"/>
</dbReference>
<feature type="domain" description="Ephrin RBD" evidence="1">
    <location>
        <begin position="17"/>
        <end position="106"/>
    </location>
</feature>
<dbReference type="STRING" id="131310.A0A0N4ZBT4"/>
<dbReference type="InterPro" id="IPR008972">
    <property type="entry name" value="Cupredoxin"/>
</dbReference>
<dbReference type="GO" id="GO:0016020">
    <property type="term" value="C:membrane"/>
    <property type="evidence" value="ECO:0007669"/>
    <property type="project" value="InterPro"/>
</dbReference>
<dbReference type="InterPro" id="IPR001799">
    <property type="entry name" value="Ephrin_RBD"/>
</dbReference>
<protein>
    <submittedName>
        <fullName evidence="3">Ephrin RBD domain-containing protein</fullName>
    </submittedName>
</protein>
<organism evidence="2 3">
    <name type="scientific">Parastrongyloides trichosuri</name>
    <name type="common">Possum-specific nematode worm</name>
    <dbReference type="NCBI Taxonomy" id="131310"/>
    <lineage>
        <taxon>Eukaryota</taxon>
        <taxon>Metazoa</taxon>
        <taxon>Ecdysozoa</taxon>
        <taxon>Nematoda</taxon>
        <taxon>Chromadorea</taxon>
        <taxon>Rhabditida</taxon>
        <taxon>Tylenchina</taxon>
        <taxon>Panagrolaimomorpha</taxon>
        <taxon>Strongyloidoidea</taxon>
        <taxon>Strongyloididae</taxon>
        <taxon>Parastrongyloides</taxon>
    </lineage>
</organism>
<name>A0A0N4ZBT4_PARTI</name>
<keyword evidence="2" id="KW-1185">Reference proteome</keyword>
<accession>A0A0N4ZBT4</accession>
<evidence type="ECO:0000259" key="1">
    <source>
        <dbReference type="Pfam" id="PF00812"/>
    </source>
</evidence>
<evidence type="ECO:0000313" key="3">
    <source>
        <dbReference type="WBParaSite" id="PTRK_0000499300.1"/>
    </source>
</evidence>
<evidence type="ECO:0000313" key="2">
    <source>
        <dbReference type="Proteomes" id="UP000038045"/>
    </source>
</evidence>